<gene>
    <name evidence="3" type="ORF">RCC_01246</name>
</gene>
<feature type="compositionally biased region" description="Polar residues" evidence="1">
    <location>
        <begin position="170"/>
        <end position="181"/>
    </location>
</feature>
<dbReference type="Proteomes" id="UP000225277">
    <property type="component" value="Unassembled WGS sequence"/>
</dbReference>
<dbReference type="PANTHER" id="PTHR47524">
    <property type="entry name" value="20S RRNA ACCUMULATION PROTEIN 4"/>
    <property type="match status" value="1"/>
</dbReference>
<evidence type="ECO:0000259" key="2">
    <source>
        <dbReference type="Pfam" id="PF04194"/>
    </source>
</evidence>
<accession>A0A2D3UMJ5</accession>
<sequence>MADYDSDSSVDSSGDIRTKVLLGYASVTPTSDDFSQIGGHPKWLDPAHLPSVTLAKCKVCNKFMSLMLQLNGDLPDNFPGHERRLYVWVCRGKTCRRKDGSVRAFRGVRVAAGSSASEKKVVEEPVVEEKREEEAPKRVGEALFGVKPNNASAGGNPFGGNPFASGGGNKNANPFAATSSLAAKPAQKPTQEEQEQPSLPETFADKARISSPSTTTTPAPTPSEPWPSESSFPKPYPSAHIDAGAEYIDPTPNTAVPSNVRIDDSADGMGVKDAFESSMDKTFQKFADRLAQNPEQILRYEYAGQPLLYSKTDAIGKKFSATEGKISTTALPRCGNCGAGRVFELQLTPQLIMELEKDDMSLDGMDWGSVIVGCCEKDCYPDGGIGFVEECAFVQWEEAATHKKPT</sequence>
<dbReference type="PANTHER" id="PTHR47524:SF1">
    <property type="entry name" value="20S RRNA ACCUMULATION PROTEIN 4"/>
    <property type="match status" value="1"/>
</dbReference>
<dbReference type="GO" id="GO:0005737">
    <property type="term" value="C:cytoplasm"/>
    <property type="evidence" value="ECO:0007669"/>
    <property type="project" value="InterPro"/>
</dbReference>
<reference evidence="3 4" key="1">
    <citation type="submission" date="2016-03" db="EMBL/GenBank/DDBJ databases">
        <authorList>
            <person name="Ploux O."/>
        </authorList>
    </citation>
    <scope>NUCLEOTIDE SEQUENCE [LARGE SCALE GENOMIC DNA]</scope>
    <source>
        <strain evidence="3 4">URUG2</strain>
    </source>
</reference>
<dbReference type="GO" id="GO:0030490">
    <property type="term" value="P:maturation of SSU-rRNA"/>
    <property type="evidence" value="ECO:0007669"/>
    <property type="project" value="TreeGrafter"/>
</dbReference>
<evidence type="ECO:0000313" key="4">
    <source>
        <dbReference type="Proteomes" id="UP000225277"/>
    </source>
</evidence>
<organism evidence="3 4">
    <name type="scientific">Ramularia collo-cygni</name>
    <dbReference type="NCBI Taxonomy" id="112498"/>
    <lineage>
        <taxon>Eukaryota</taxon>
        <taxon>Fungi</taxon>
        <taxon>Dikarya</taxon>
        <taxon>Ascomycota</taxon>
        <taxon>Pezizomycotina</taxon>
        <taxon>Dothideomycetes</taxon>
        <taxon>Dothideomycetidae</taxon>
        <taxon>Mycosphaerellales</taxon>
        <taxon>Mycosphaerellaceae</taxon>
        <taxon>Ramularia</taxon>
    </lineage>
</organism>
<feature type="region of interest" description="Disordered" evidence="1">
    <location>
        <begin position="148"/>
        <end position="262"/>
    </location>
</feature>
<evidence type="ECO:0000256" key="1">
    <source>
        <dbReference type="SAM" id="MobiDB-lite"/>
    </source>
</evidence>
<proteinExistence type="predicted"/>
<feature type="domain" description="Programmed cell death protein 2 C-terminal" evidence="2">
    <location>
        <begin position="280"/>
        <end position="396"/>
    </location>
</feature>
<dbReference type="AlphaFoldDB" id="A0A2D3UMJ5"/>
<name>A0A2D3UMJ5_9PEZI</name>
<dbReference type="Pfam" id="PF04194">
    <property type="entry name" value="PDCD2_C"/>
    <property type="match status" value="1"/>
</dbReference>
<evidence type="ECO:0000313" key="3">
    <source>
        <dbReference type="EMBL" id="CZT15381.1"/>
    </source>
</evidence>
<protein>
    <submittedName>
        <fullName evidence="3">Related to rat apoptosis protein RP-8</fullName>
    </submittedName>
</protein>
<keyword evidence="4" id="KW-1185">Reference proteome</keyword>
<dbReference type="InterPro" id="IPR007320">
    <property type="entry name" value="PDCD2_C"/>
</dbReference>
<dbReference type="OrthoDB" id="443682at2759"/>
<dbReference type="EMBL" id="FJUY01000001">
    <property type="protein sequence ID" value="CZT15381.1"/>
    <property type="molecule type" value="Genomic_DNA"/>
</dbReference>
<dbReference type="STRING" id="112498.A0A2D3UMJ5"/>
<dbReference type="GeneID" id="35596530"/>
<dbReference type="RefSeq" id="XP_023622278.1">
    <property type="nucleotide sequence ID" value="XM_023766510.1"/>
</dbReference>